<feature type="region of interest" description="Disordered" evidence="6">
    <location>
        <begin position="64"/>
        <end position="83"/>
    </location>
</feature>
<evidence type="ECO:0000256" key="5">
    <source>
        <dbReference type="ARBA" id="ARBA00048679"/>
    </source>
</evidence>
<dbReference type="InterPro" id="IPR050588">
    <property type="entry name" value="WNK_Ser-Thr_kinase"/>
</dbReference>
<evidence type="ECO:0000313" key="8">
    <source>
        <dbReference type="EMBL" id="KAH0926034.1"/>
    </source>
</evidence>
<dbReference type="GO" id="GO:0004674">
    <property type="term" value="F:protein serine/threonine kinase activity"/>
    <property type="evidence" value="ECO:0007669"/>
    <property type="project" value="UniProtKB-KW"/>
</dbReference>
<reference evidence="7" key="1">
    <citation type="submission" date="2021-01" db="EMBL/GenBank/DDBJ databases">
        <authorList>
            <consortium name="Genoscope - CEA"/>
            <person name="William W."/>
        </authorList>
    </citation>
    <scope>NUCLEOTIDE SEQUENCE</scope>
</reference>
<name>A0A816U1Z0_BRANA</name>
<keyword evidence="9" id="KW-1185">Reference proteome</keyword>
<keyword evidence="3" id="KW-0418">Kinase</keyword>
<accession>A0A816U1Z0</accession>
<keyword evidence="2" id="KW-0723">Serine/threonine-protein kinase</keyword>
<evidence type="ECO:0000256" key="6">
    <source>
        <dbReference type="SAM" id="MobiDB-lite"/>
    </source>
</evidence>
<evidence type="ECO:0000313" key="7">
    <source>
        <dbReference type="EMBL" id="CAF2097709.1"/>
    </source>
</evidence>
<dbReference type="EMBL" id="HG994359">
    <property type="protein sequence ID" value="CAF2097709.1"/>
    <property type="molecule type" value="Genomic_DNA"/>
</dbReference>
<dbReference type="PANTHER" id="PTHR13902">
    <property type="entry name" value="SERINE/THREONINE-PROTEIN KINASE WNK WITH NO LYSINE -RELATED"/>
    <property type="match status" value="1"/>
</dbReference>
<organism evidence="7">
    <name type="scientific">Brassica napus</name>
    <name type="common">Rape</name>
    <dbReference type="NCBI Taxonomy" id="3708"/>
    <lineage>
        <taxon>Eukaryota</taxon>
        <taxon>Viridiplantae</taxon>
        <taxon>Streptophyta</taxon>
        <taxon>Embryophyta</taxon>
        <taxon>Tracheophyta</taxon>
        <taxon>Spermatophyta</taxon>
        <taxon>Magnoliopsida</taxon>
        <taxon>eudicotyledons</taxon>
        <taxon>Gunneridae</taxon>
        <taxon>Pentapetalae</taxon>
        <taxon>rosids</taxon>
        <taxon>malvids</taxon>
        <taxon>Brassicales</taxon>
        <taxon>Brassicaceae</taxon>
        <taxon>Brassiceae</taxon>
        <taxon>Brassica</taxon>
    </lineage>
</organism>
<comment type="catalytic activity">
    <reaction evidence="5">
        <text>L-seryl-[protein] + ATP = O-phospho-L-seryl-[protein] + ADP + H(+)</text>
        <dbReference type="Rhea" id="RHEA:17989"/>
        <dbReference type="Rhea" id="RHEA-COMP:9863"/>
        <dbReference type="Rhea" id="RHEA-COMP:11604"/>
        <dbReference type="ChEBI" id="CHEBI:15378"/>
        <dbReference type="ChEBI" id="CHEBI:29999"/>
        <dbReference type="ChEBI" id="CHEBI:30616"/>
        <dbReference type="ChEBI" id="CHEBI:83421"/>
        <dbReference type="ChEBI" id="CHEBI:456216"/>
        <dbReference type="EC" id="2.7.11.1"/>
    </reaction>
</comment>
<evidence type="ECO:0000256" key="1">
    <source>
        <dbReference type="ARBA" id="ARBA00012513"/>
    </source>
</evidence>
<evidence type="ECO:0000256" key="2">
    <source>
        <dbReference type="ARBA" id="ARBA00022527"/>
    </source>
</evidence>
<reference evidence="8 9" key="2">
    <citation type="submission" date="2021-05" db="EMBL/GenBank/DDBJ databases">
        <title>Genome Assembly of Synthetic Allotetraploid Brassica napus Reveals Homoeologous Exchanges between Subgenomes.</title>
        <authorList>
            <person name="Davis J.T."/>
        </authorList>
    </citation>
    <scope>NUCLEOTIDE SEQUENCE [LARGE SCALE GENOMIC DNA]</scope>
    <source>
        <strain evidence="9">cv. Da-Ae</strain>
        <tissue evidence="8">Seedling</tissue>
    </source>
</reference>
<sequence length="261" mass="29391">MDSISGRLRYWWTAATPLFDDSSGVSPTGTSGDGFTNCSLTNLGFGPLRFSSFLKLKRDLKTSAASHNHQSPEDYDPTNCEEREKRRSRYVGAAIREKLFLLAAEQTRNNMESNNEVYAMLKGLVRNIYFPFDIESDIAISVAREMVEELEMDDHDVTKIANMIDGEIASLVPDWRSGLGFESSFCNCASNRSAIDFNVRQCCTNMCGEKHGRFEEITLGLHNFGKALYSHGKMTFSLSFVNMCRIIYSNVVKPRNITVII</sequence>
<dbReference type="Proteomes" id="UP000824890">
    <property type="component" value="Unassembled WGS sequence"/>
</dbReference>
<keyword evidence="3" id="KW-0808">Transferase</keyword>
<evidence type="ECO:0000256" key="4">
    <source>
        <dbReference type="ARBA" id="ARBA00047899"/>
    </source>
</evidence>
<dbReference type="Gene3D" id="3.10.20.90">
    <property type="entry name" value="Phosphatidylinositol 3-kinase Catalytic Subunit, Chain A, domain 1"/>
    <property type="match status" value="1"/>
</dbReference>
<evidence type="ECO:0000256" key="3">
    <source>
        <dbReference type="ARBA" id="ARBA00022777"/>
    </source>
</evidence>
<dbReference type="AlphaFoldDB" id="A0A816U1Z0"/>
<protein>
    <recommendedName>
        <fullName evidence="1">non-specific serine/threonine protein kinase</fullName>
        <ecNumber evidence="1">2.7.11.1</ecNumber>
    </recommendedName>
</protein>
<dbReference type="EC" id="2.7.11.1" evidence="1"/>
<evidence type="ECO:0000313" key="9">
    <source>
        <dbReference type="Proteomes" id="UP000824890"/>
    </source>
</evidence>
<dbReference type="EMBL" id="JAGKQM010000005">
    <property type="protein sequence ID" value="KAH0926034.1"/>
    <property type="molecule type" value="Genomic_DNA"/>
</dbReference>
<gene>
    <name evidence="7" type="ORF">DARMORV10_A05P19830.1</name>
    <name evidence="8" type="ORF">HID58_018290</name>
</gene>
<comment type="catalytic activity">
    <reaction evidence="4">
        <text>L-threonyl-[protein] + ATP = O-phospho-L-threonyl-[protein] + ADP + H(+)</text>
        <dbReference type="Rhea" id="RHEA:46608"/>
        <dbReference type="Rhea" id="RHEA-COMP:11060"/>
        <dbReference type="Rhea" id="RHEA-COMP:11605"/>
        <dbReference type="ChEBI" id="CHEBI:15378"/>
        <dbReference type="ChEBI" id="CHEBI:30013"/>
        <dbReference type="ChEBI" id="CHEBI:30616"/>
        <dbReference type="ChEBI" id="CHEBI:61977"/>
        <dbReference type="ChEBI" id="CHEBI:456216"/>
        <dbReference type="EC" id="2.7.11.1"/>
    </reaction>
</comment>
<proteinExistence type="predicted"/>
<dbReference type="Proteomes" id="UP001295469">
    <property type="component" value="Chromosome A05"/>
</dbReference>